<sequence>MTVAIQLRCYGEIDVCPCRNFLPVNASHQHPFHVVISRKFSRYVLLTICEQHMDIINTGFQLGAGQVNEEVTFEQKI</sequence>
<evidence type="ECO:0000313" key="2">
    <source>
        <dbReference type="Proteomes" id="UP000593568"/>
    </source>
</evidence>
<dbReference type="EMBL" id="JABEZW010000008">
    <property type="protein sequence ID" value="MBA0772794.1"/>
    <property type="molecule type" value="Genomic_DNA"/>
</dbReference>
<keyword evidence="2" id="KW-1185">Reference proteome</keyword>
<protein>
    <submittedName>
        <fullName evidence="1">Uncharacterized protein</fullName>
    </submittedName>
</protein>
<accession>A0A7J9EJ37</accession>
<evidence type="ECO:0000313" key="1">
    <source>
        <dbReference type="EMBL" id="MBA0772794.1"/>
    </source>
</evidence>
<gene>
    <name evidence="1" type="ORF">Gotri_008116</name>
</gene>
<name>A0A7J9EJ37_9ROSI</name>
<dbReference type="AlphaFoldDB" id="A0A7J9EJ37"/>
<reference evidence="1 2" key="1">
    <citation type="journal article" date="2019" name="Genome Biol. Evol.">
        <title>Insights into the evolution of the New World diploid cottons (Gossypium, subgenus Houzingenia) based on genome sequencing.</title>
        <authorList>
            <person name="Grover C.E."/>
            <person name="Arick M.A. 2nd"/>
            <person name="Thrash A."/>
            <person name="Conover J.L."/>
            <person name="Sanders W.S."/>
            <person name="Peterson D.G."/>
            <person name="Frelichowski J.E."/>
            <person name="Scheffler J.A."/>
            <person name="Scheffler B.E."/>
            <person name="Wendel J.F."/>
        </authorList>
    </citation>
    <scope>NUCLEOTIDE SEQUENCE [LARGE SCALE GENOMIC DNA]</scope>
    <source>
        <strain evidence="1">8</strain>
        <tissue evidence="1">Leaf</tissue>
    </source>
</reference>
<organism evidence="1 2">
    <name type="scientific">Gossypium trilobum</name>
    <dbReference type="NCBI Taxonomy" id="34281"/>
    <lineage>
        <taxon>Eukaryota</taxon>
        <taxon>Viridiplantae</taxon>
        <taxon>Streptophyta</taxon>
        <taxon>Embryophyta</taxon>
        <taxon>Tracheophyta</taxon>
        <taxon>Spermatophyta</taxon>
        <taxon>Magnoliopsida</taxon>
        <taxon>eudicotyledons</taxon>
        <taxon>Gunneridae</taxon>
        <taxon>Pentapetalae</taxon>
        <taxon>rosids</taxon>
        <taxon>malvids</taxon>
        <taxon>Malvales</taxon>
        <taxon>Malvaceae</taxon>
        <taxon>Malvoideae</taxon>
        <taxon>Gossypium</taxon>
    </lineage>
</organism>
<dbReference type="Proteomes" id="UP000593568">
    <property type="component" value="Unassembled WGS sequence"/>
</dbReference>
<comment type="caution">
    <text evidence="1">The sequence shown here is derived from an EMBL/GenBank/DDBJ whole genome shotgun (WGS) entry which is preliminary data.</text>
</comment>
<proteinExistence type="predicted"/>